<feature type="region of interest" description="Disordered" evidence="1">
    <location>
        <begin position="387"/>
        <end position="423"/>
    </location>
</feature>
<dbReference type="SUPFAM" id="SSF143503">
    <property type="entry name" value="PUG domain-like"/>
    <property type="match status" value="1"/>
</dbReference>
<dbReference type="OrthoDB" id="336240at2759"/>
<dbReference type="Pfam" id="PF09409">
    <property type="entry name" value="PUB"/>
    <property type="match status" value="1"/>
</dbReference>
<accession>D7FJK5</accession>
<keyword evidence="2" id="KW-0732">Signal</keyword>
<dbReference type="InterPro" id="IPR018997">
    <property type="entry name" value="PUB_domain"/>
</dbReference>
<dbReference type="InParanoid" id="D7FJK5"/>
<organism evidence="4 5">
    <name type="scientific">Ectocarpus siliculosus</name>
    <name type="common">Brown alga</name>
    <name type="synonym">Conferva siliculosa</name>
    <dbReference type="NCBI Taxonomy" id="2880"/>
    <lineage>
        <taxon>Eukaryota</taxon>
        <taxon>Sar</taxon>
        <taxon>Stramenopiles</taxon>
        <taxon>Ochrophyta</taxon>
        <taxon>PX clade</taxon>
        <taxon>Phaeophyceae</taxon>
        <taxon>Ectocarpales</taxon>
        <taxon>Ectocarpaceae</taxon>
        <taxon>Ectocarpus</taxon>
    </lineage>
</organism>
<feature type="region of interest" description="Disordered" evidence="1">
    <location>
        <begin position="203"/>
        <end position="223"/>
    </location>
</feature>
<dbReference type="Proteomes" id="UP000002630">
    <property type="component" value="Unassembled WGS sequence"/>
</dbReference>
<feature type="chain" id="PRO_5003095584" description="UBX domain-containing protein" evidence="2">
    <location>
        <begin position="21"/>
        <end position="423"/>
    </location>
</feature>
<dbReference type="CDD" id="cd09212">
    <property type="entry name" value="PUB"/>
    <property type="match status" value="1"/>
</dbReference>
<evidence type="ECO:0000256" key="2">
    <source>
        <dbReference type="SAM" id="SignalP"/>
    </source>
</evidence>
<feature type="compositionally biased region" description="Acidic residues" evidence="1">
    <location>
        <begin position="405"/>
        <end position="423"/>
    </location>
</feature>
<name>D7FJK5_ECTSI</name>
<dbReference type="SUPFAM" id="SSF54236">
    <property type="entry name" value="Ubiquitin-like"/>
    <property type="match status" value="1"/>
</dbReference>
<feature type="signal peptide" evidence="2">
    <location>
        <begin position="1"/>
        <end position="20"/>
    </location>
</feature>
<feature type="domain" description="UBX" evidence="3">
    <location>
        <begin position="262"/>
        <end position="346"/>
    </location>
</feature>
<dbReference type="InterPro" id="IPR001012">
    <property type="entry name" value="UBX_dom"/>
</dbReference>
<evidence type="ECO:0000313" key="5">
    <source>
        <dbReference type="Proteomes" id="UP000002630"/>
    </source>
</evidence>
<dbReference type="PANTHER" id="PTHR23153">
    <property type="entry name" value="UBX-RELATED"/>
    <property type="match status" value="1"/>
</dbReference>
<dbReference type="PROSITE" id="PS50033">
    <property type="entry name" value="UBX"/>
    <property type="match status" value="1"/>
</dbReference>
<evidence type="ECO:0000256" key="1">
    <source>
        <dbReference type="SAM" id="MobiDB-lite"/>
    </source>
</evidence>
<reference evidence="4 5" key="1">
    <citation type="journal article" date="2010" name="Nature">
        <title>The Ectocarpus genome and the independent evolution of multicellularity in brown algae.</title>
        <authorList>
            <person name="Cock J.M."/>
            <person name="Sterck L."/>
            <person name="Rouze P."/>
            <person name="Scornet D."/>
            <person name="Allen A.E."/>
            <person name="Amoutzias G."/>
            <person name="Anthouard V."/>
            <person name="Artiguenave F."/>
            <person name="Aury J.M."/>
            <person name="Badger J.H."/>
            <person name="Beszteri B."/>
            <person name="Billiau K."/>
            <person name="Bonnet E."/>
            <person name="Bothwell J.H."/>
            <person name="Bowler C."/>
            <person name="Boyen C."/>
            <person name="Brownlee C."/>
            <person name="Carrano C.J."/>
            <person name="Charrier B."/>
            <person name="Cho G.Y."/>
            <person name="Coelho S.M."/>
            <person name="Collen J."/>
            <person name="Corre E."/>
            <person name="Da Silva C."/>
            <person name="Delage L."/>
            <person name="Delaroque N."/>
            <person name="Dittami S.M."/>
            <person name="Doulbeau S."/>
            <person name="Elias M."/>
            <person name="Farnham G."/>
            <person name="Gachon C.M."/>
            <person name="Gschloessl B."/>
            <person name="Heesch S."/>
            <person name="Jabbari K."/>
            <person name="Jubin C."/>
            <person name="Kawai H."/>
            <person name="Kimura K."/>
            <person name="Kloareg B."/>
            <person name="Kupper F.C."/>
            <person name="Lang D."/>
            <person name="Le Bail A."/>
            <person name="Leblanc C."/>
            <person name="Lerouge P."/>
            <person name="Lohr M."/>
            <person name="Lopez P.J."/>
            <person name="Martens C."/>
            <person name="Maumus F."/>
            <person name="Michel G."/>
            <person name="Miranda-Saavedra D."/>
            <person name="Morales J."/>
            <person name="Moreau H."/>
            <person name="Motomura T."/>
            <person name="Nagasato C."/>
            <person name="Napoli C.A."/>
            <person name="Nelson D.R."/>
            <person name="Nyvall-Collen P."/>
            <person name="Peters A.F."/>
            <person name="Pommier C."/>
            <person name="Potin P."/>
            <person name="Poulain J."/>
            <person name="Quesneville H."/>
            <person name="Read B."/>
            <person name="Rensing S.A."/>
            <person name="Ritter A."/>
            <person name="Rousvoal S."/>
            <person name="Samanta M."/>
            <person name="Samson G."/>
            <person name="Schroeder D.C."/>
            <person name="Segurens B."/>
            <person name="Strittmatter M."/>
            <person name="Tonon T."/>
            <person name="Tregear J.W."/>
            <person name="Valentin K."/>
            <person name="von Dassow P."/>
            <person name="Yamagishi T."/>
            <person name="Van de Peer Y."/>
            <person name="Wincker P."/>
        </authorList>
    </citation>
    <scope>NUCLEOTIDE SEQUENCE [LARGE SCALE GENOMIC DNA]</scope>
    <source>
        <strain evidence="5">Ec32 / CCAP1310/4</strain>
    </source>
</reference>
<dbReference type="AlphaFoldDB" id="D7FJK5"/>
<gene>
    <name evidence="4" type="ORF">Esi_0134_0074</name>
</gene>
<dbReference type="PANTHER" id="PTHR23153:SF38">
    <property type="entry name" value="UBX DOMAIN-CONTAINING PROTEIN 6"/>
    <property type="match status" value="1"/>
</dbReference>
<dbReference type="InterPro" id="IPR036339">
    <property type="entry name" value="PUB-like_dom_sf"/>
</dbReference>
<feature type="region of interest" description="Disordered" evidence="1">
    <location>
        <begin position="133"/>
        <end position="164"/>
    </location>
</feature>
<dbReference type="EMBL" id="FN649760">
    <property type="protein sequence ID" value="CBJ29108.1"/>
    <property type="molecule type" value="Genomic_DNA"/>
</dbReference>
<dbReference type="STRING" id="2880.D7FJK5"/>
<sequence>MRTWRYYVLPLLGCLIGGLASNLQGAFDQIVSHHAKDLRALNRTLDSLTNIAENLFNEPENPKYRKIRLLNKVVWERVGSVDGGISFMSALGFDLNPGTGDGPCFQARTGAPVETDVRQALDLLSARLLHQSESGRPAAEAEPREASGFNPFTTAFSRKSRTRLQERAEQGLAHLSYSQAKRQQRFSTLEERLVTILLPQQPHEASAEMEEQEQDGEQGEADAEQRELELVAQLWRERMGNDEVERFETRAAKKLRLLRTAKSYPYVLCRIRLPGGVYLQARFNSKESLETIYQVFGQVLSMEAEVDGQLCHNFELFMAPPTRVLPRDSTQSLEDSNILAPACVLHLRWKSGEAGLQTWAQNFEERLSRATMDGLALPRVPYSSRLDVPEAISSRRPQELPPAEEGADDDGSESESAEEAPEQ</sequence>
<dbReference type="SMART" id="SM00580">
    <property type="entry name" value="PUG"/>
    <property type="match status" value="1"/>
</dbReference>
<dbReference type="Gene3D" id="3.10.20.90">
    <property type="entry name" value="Phosphatidylinositol 3-kinase Catalytic Subunit, Chain A, domain 1"/>
    <property type="match status" value="1"/>
</dbReference>
<evidence type="ECO:0000313" key="4">
    <source>
        <dbReference type="EMBL" id="CBJ29108.1"/>
    </source>
</evidence>
<dbReference type="InterPro" id="IPR029071">
    <property type="entry name" value="Ubiquitin-like_domsf"/>
</dbReference>
<evidence type="ECO:0000259" key="3">
    <source>
        <dbReference type="PROSITE" id="PS50033"/>
    </source>
</evidence>
<dbReference type="Gene3D" id="1.20.58.2190">
    <property type="match status" value="1"/>
</dbReference>
<dbReference type="GO" id="GO:0005737">
    <property type="term" value="C:cytoplasm"/>
    <property type="evidence" value="ECO:0007669"/>
    <property type="project" value="TreeGrafter"/>
</dbReference>
<keyword evidence="5" id="KW-1185">Reference proteome</keyword>
<protein>
    <recommendedName>
        <fullName evidence="3">UBX domain-containing protein</fullName>
    </recommendedName>
</protein>
<feature type="compositionally biased region" description="Acidic residues" evidence="1">
    <location>
        <begin position="207"/>
        <end position="222"/>
    </location>
</feature>
<dbReference type="Pfam" id="PF00789">
    <property type="entry name" value="UBX"/>
    <property type="match status" value="1"/>
</dbReference>
<proteinExistence type="predicted"/>